<sequence length="1054" mass="118368">MRSVLLFDIHSYIRNYVSYLVLLLCAAMGWYAGANFNISVGEGVYLNSAFSIGYITGFLSLAVIFISSIIGSQLLFKDWDARMDSLLFTTPLSKAGFLSGRALSYGLVVLFVFLSLYTGFVIGQSNRTGSEMQPGFFLVRYLYAFLVLVLPSLLFVCSFLLFVAMRSKHKLLLVISGLLVYVLYMVVLVYSNSPFMNAASPQSVVAQKLAALLDPFGLSAYYYSARDFTVDQRNQELVPLTGFFLLNRLLYSALAIAFIYLSYLSFSVRQVKKSGKGKSPAVLPEKKSVAFSPVVTAQVKFDFSQKLKAIYSFVKLDLVYVFKSVLLPASSLLLVFAVGMEMYGEIEKGIRMPQRFASSGLLAGVIHENFQVLGLFLITYFINDLYWRSAAYRFNTVEGNTGFAHAKVVAHGFSITVLILFYSILLIGEGLLFQLAYQYSIVDAGAYLGVLLFNSVPLVLLGSFLLLINTIVPQKYIALGLAFLFALLLASPIALNLFKHPLALLLTGYSATWTDFSGYGGYLDSFLQKMVIGAGVAAILWMGAHAIATRRFALFLGILPIAGLLAFTIPNYIEGYKNLDKKEQEQKAVNYEKSYRKFQVLAQPTIQRVTTTIDLYPDKRSYRIEGTYLLRNTTAAEMPAVLVNFPEGFQLESAALNYGEELVPVKEAVEAIRLKKAIQPGDSAYLRFRLHYQWYPVNAHQPVNLIQENGSFMRISRYFPSIGYNAAIELEDSLERVQYGLGPATQLKKLEAPKNNSEDFIALDMIVSTSAQEQVIGTGELLKQWEQEGRNYFQFRAEKIPFRFALSSASYAVSKTVHSGIPIQVYHHPLHSENVNALIEQSKRSLDYCQQHFGTYPFRSITYAEVPSFVRGFNATAYPGVIFMTEQMAFSSNLQAEPDNDVIIELAAHELSHYWWGNNQLSPDEREGASMLTESLAMYTEMMLYKQQYGAAKMKARLALQEQIYQAEKGYFKSEPLYKVSPGATHLAYSKGALVMVKLSELLGEEKLNLFLKEFLERYKYPYRATTLDFLELLKSRVPATKQEEILSLFTSMD</sequence>
<feature type="transmembrane region" description="Helical" evidence="1">
    <location>
        <begin position="102"/>
        <end position="122"/>
    </location>
</feature>
<feature type="transmembrane region" description="Helical" evidence="1">
    <location>
        <begin position="360"/>
        <end position="387"/>
    </location>
</feature>
<evidence type="ECO:0000313" key="4">
    <source>
        <dbReference type="Proteomes" id="UP001200145"/>
    </source>
</evidence>
<feature type="transmembrane region" description="Helical" evidence="1">
    <location>
        <begin position="526"/>
        <end position="545"/>
    </location>
</feature>
<feature type="transmembrane region" description="Helical" evidence="1">
    <location>
        <begin position="12"/>
        <end position="32"/>
    </location>
</feature>
<feature type="transmembrane region" description="Helical" evidence="1">
    <location>
        <begin position="249"/>
        <end position="268"/>
    </location>
</feature>
<dbReference type="InterPro" id="IPR014782">
    <property type="entry name" value="Peptidase_M1_dom"/>
</dbReference>
<dbReference type="Gene3D" id="1.10.390.10">
    <property type="entry name" value="Neutral Protease Domain 2"/>
    <property type="match status" value="1"/>
</dbReference>
<feature type="transmembrane region" description="Helical" evidence="1">
    <location>
        <begin position="408"/>
        <end position="427"/>
    </location>
</feature>
<feature type="transmembrane region" description="Helical" evidence="1">
    <location>
        <begin position="52"/>
        <end position="76"/>
    </location>
</feature>
<dbReference type="InterPro" id="IPR050344">
    <property type="entry name" value="Peptidase_M1_aminopeptidases"/>
</dbReference>
<protein>
    <recommendedName>
        <fullName evidence="2">Peptidase M1 membrane alanine aminopeptidase domain-containing protein</fullName>
    </recommendedName>
</protein>
<reference evidence="3 4" key="1">
    <citation type="submission" date="2022-01" db="EMBL/GenBank/DDBJ databases">
        <title>Flavihumibacter sp. nov., isolated from sediment of a river.</title>
        <authorList>
            <person name="Liu H."/>
        </authorList>
    </citation>
    <scope>NUCLEOTIDE SEQUENCE [LARGE SCALE GENOMIC DNA]</scope>
    <source>
        <strain evidence="3 4">RY-1</strain>
    </source>
</reference>
<keyword evidence="4" id="KW-1185">Reference proteome</keyword>
<dbReference type="RefSeq" id="WP_234865986.1">
    <property type="nucleotide sequence ID" value="NZ_JAKEVY010000002.1"/>
</dbReference>
<feature type="transmembrane region" description="Helical" evidence="1">
    <location>
        <begin position="171"/>
        <end position="191"/>
    </location>
</feature>
<organism evidence="3 4">
    <name type="scientific">Flavihumibacter fluminis</name>
    <dbReference type="NCBI Taxonomy" id="2909236"/>
    <lineage>
        <taxon>Bacteria</taxon>
        <taxon>Pseudomonadati</taxon>
        <taxon>Bacteroidota</taxon>
        <taxon>Chitinophagia</taxon>
        <taxon>Chitinophagales</taxon>
        <taxon>Chitinophagaceae</taxon>
        <taxon>Flavihumibacter</taxon>
    </lineage>
</organism>
<feature type="transmembrane region" description="Helical" evidence="1">
    <location>
        <begin position="447"/>
        <end position="469"/>
    </location>
</feature>
<dbReference type="Pfam" id="PF01433">
    <property type="entry name" value="Peptidase_M1"/>
    <property type="match status" value="1"/>
</dbReference>
<comment type="caution">
    <text evidence="3">The sequence shown here is derived from an EMBL/GenBank/DDBJ whole genome shotgun (WGS) entry which is preliminary data.</text>
</comment>
<feature type="transmembrane region" description="Helical" evidence="1">
    <location>
        <begin position="552"/>
        <end position="573"/>
    </location>
</feature>
<feature type="transmembrane region" description="Helical" evidence="1">
    <location>
        <begin position="318"/>
        <end position="340"/>
    </location>
</feature>
<dbReference type="PANTHER" id="PTHR11533">
    <property type="entry name" value="PROTEASE M1 ZINC METALLOPROTEASE"/>
    <property type="match status" value="1"/>
</dbReference>
<feature type="domain" description="Peptidase M1 membrane alanine aminopeptidase" evidence="2">
    <location>
        <begin position="840"/>
        <end position="1040"/>
    </location>
</feature>
<keyword evidence="1" id="KW-0812">Transmembrane</keyword>
<proteinExistence type="predicted"/>
<evidence type="ECO:0000313" key="3">
    <source>
        <dbReference type="EMBL" id="MCF1715036.1"/>
    </source>
</evidence>
<dbReference type="InterPro" id="IPR027268">
    <property type="entry name" value="Peptidase_M4/M1_CTD_sf"/>
</dbReference>
<gene>
    <name evidence="3" type="ORF">L0U88_10400</name>
</gene>
<evidence type="ECO:0000256" key="1">
    <source>
        <dbReference type="SAM" id="Phobius"/>
    </source>
</evidence>
<dbReference type="PANTHER" id="PTHR11533:SF174">
    <property type="entry name" value="PUROMYCIN-SENSITIVE AMINOPEPTIDASE-RELATED"/>
    <property type="match status" value="1"/>
</dbReference>
<feature type="transmembrane region" description="Helical" evidence="1">
    <location>
        <begin position="142"/>
        <end position="164"/>
    </location>
</feature>
<accession>A0ABS9BHH9</accession>
<dbReference type="EMBL" id="JAKEVY010000002">
    <property type="protein sequence ID" value="MCF1715036.1"/>
    <property type="molecule type" value="Genomic_DNA"/>
</dbReference>
<dbReference type="Proteomes" id="UP001200145">
    <property type="component" value="Unassembled WGS sequence"/>
</dbReference>
<keyword evidence="1" id="KW-0472">Membrane</keyword>
<name>A0ABS9BHH9_9BACT</name>
<keyword evidence="1" id="KW-1133">Transmembrane helix</keyword>
<dbReference type="SUPFAM" id="SSF55486">
    <property type="entry name" value="Metalloproteases ('zincins'), catalytic domain"/>
    <property type="match status" value="1"/>
</dbReference>
<evidence type="ECO:0000259" key="2">
    <source>
        <dbReference type="Pfam" id="PF01433"/>
    </source>
</evidence>
<feature type="transmembrane region" description="Helical" evidence="1">
    <location>
        <begin position="476"/>
        <end position="498"/>
    </location>
</feature>